<dbReference type="EMBL" id="CP010836">
    <property type="protein sequence ID" value="AJP71149.1"/>
    <property type="molecule type" value="Genomic_DNA"/>
</dbReference>
<dbReference type="AlphaFoldDB" id="A0A7U4J6I0"/>
<dbReference type="OrthoDB" id="9806524at2"/>
<protein>
    <recommendedName>
        <fullName evidence="3">Peptidase</fullName>
    </recommendedName>
</protein>
<proteinExistence type="predicted"/>
<dbReference type="KEGG" id="sphi:TS85_03905"/>
<reference evidence="1 2" key="1">
    <citation type="journal article" date="2015" name="Int. J. Syst. Evol. Microbiol.">
        <title>Sphingomonas hengshuiensis sp. nov., isolated from lake wetland.</title>
        <authorList>
            <person name="Wei S."/>
            <person name="Wang T."/>
            <person name="Liu H."/>
            <person name="Zhang C."/>
            <person name="Guo J."/>
            <person name="Wang Q."/>
            <person name="Liang K."/>
            <person name="Zhang Z."/>
        </authorList>
    </citation>
    <scope>NUCLEOTIDE SEQUENCE [LARGE SCALE GENOMIC DNA]</scope>
    <source>
        <strain evidence="1 2">WHSC-8</strain>
    </source>
</reference>
<dbReference type="InterPro" id="IPR010836">
    <property type="entry name" value="SapC"/>
</dbReference>
<sequence>MATSPDRGALPLFFRKPVALSSERHAHWRVRQGDVGFAAGSAAVPIVVGEFAAAARDYPILFADGTAAPVALLGLEARNLFIADGAWDPASYVPAYVRRYPFTTVVDPQGNHALVVDAESDRIVADSDISEGEALFAEGKPAVPLNNVIAFCQRFHIDAEATEAFAAALLASDILVERRADITLAAGQSLRIEGFRIVDEARFRALEADKVLDWHQKGWLGLVSFHLASLARFESLVSRHSALPA</sequence>
<accession>A0A7U4J6I0</accession>
<evidence type="ECO:0008006" key="3">
    <source>
        <dbReference type="Google" id="ProtNLM"/>
    </source>
</evidence>
<dbReference type="Pfam" id="PF07277">
    <property type="entry name" value="SapC"/>
    <property type="match status" value="1"/>
</dbReference>
<dbReference type="RefSeq" id="WP_044330544.1">
    <property type="nucleotide sequence ID" value="NZ_CP010836.1"/>
</dbReference>
<dbReference type="Proteomes" id="UP000032300">
    <property type="component" value="Chromosome"/>
</dbReference>
<evidence type="ECO:0000313" key="1">
    <source>
        <dbReference type="EMBL" id="AJP71149.1"/>
    </source>
</evidence>
<evidence type="ECO:0000313" key="2">
    <source>
        <dbReference type="Proteomes" id="UP000032300"/>
    </source>
</evidence>
<gene>
    <name evidence="1" type="ORF">TS85_03905</name>
</gene>
<organism evidence="1 2">
    <name type="scientific">Sphingomonas hengshuiensis</name>
    <dbReference type="NCBI Taxonomy" id="1609977"/>
    <lineage>
        <taxon>Bacteria</taxon>
        <taxon>Pseudomonadati</taxon>
        <taxon>Pseudomonadota</taxon>
        <taxon>Alphaproteobacteria</taxon>
        <taxon>Sphingomonadales</taxon>
        <taxon>Sphingomonadaceae</taxon>
        <taxon>Sphingomonas</taxon>
    </lineage>
</organism>
<name>A0A7U4J6I0_9SPHN</name>
<reference evidence="1 2" key="2">
    <citation type="submission" date="2015-02" db="EMBL/GenBank/DDBJ databases">
        <title>The complete genome of Sphingomonas hengshuiensis sp. WHSC-8 isolated from soil of Hengshui Lake.</title>
        <authorList>
            <person name="Wei S."/>
            <person name="Guo J."/>
            <person name="Su C."/>
            <person name="Wu R."/>
            <person name="Zhang Z."/>
            <person name="Liang K."/>
            <person name="Li H."/>
            <person name="Wang T."/>
            <person name="Liu H."/>
            <person name="Zhang C."/>
            <person name="Li Z."/>
            <person name="Wang Q."/>
            <person name="Meng J."/>
        </authorList>
    </citation>
    <scope>NUCLEOTIDE SEQUENCE [LARGE SCALE GENOMIC DNA]</scope>
    <source>
        <strain evidence="1 2">WHSC-8</strain>
    </source>
</reference>
<keyword evidence="2" id="KW-1185">Reference proteome</keyword>